<evidence type="ECO:0000259" key="9">
    <source>
        <dbReference type="PROSITE" id="PS51713"/>
    </source>
</evidence>
<dbReference type="GO" id="GO:0000028">
    <property type="term" value="P:ribosomal small subunit assembly"/>
    <property type="evidence" value="ECO:0007669"/>
    <property type="project" value="TreeGrafter"/>
</dbReference>
<evidence type="ECO:0000256" key="7">
    <source>
        <dbReference type="PROSITE-ProRule" id="PRU01050"/>
    </source>
</evidence>
<dbReference type="GeneTree" id="ENSGT00390000013800"/>
<feature type="region of interest" description="Disordered" evidence="8">
    <location>
        <begin position="271"/>
        <end position="308"/>
    </location>
</feature>
<evidence type="ECO:0000256" key="1">
    <source>
        <dbReference type="ARBA" id="ARBA00007921"/>
    </source>
</evidence>
<gene>
    <name evidence="10" type="primary">eral1</name>
</gene>
<dbReference type="InterPro" id="IPR006073">
    <property type="entry name" value="GTP-bd"/>
</dbReference>
<evidence type="ECO:0000256" key="4">
    <source>
        <dbReference type="ARBA" id="ARBA00023134"/>
    </source>
</evidence>
<dbReference type="GO" id="GO:0019843">
    <property type="term" value="F:rRNA binding"/>
    <property type="evidence" value="ECO:0007669"/>
    <property type="project" value="TreeGrafter"/>
</dbReference>
<dbReference type="NCBIfam" id="TIGR00231">
    <property type="entry name" value="small_GTP"/>
    <property type="match status" value="1"/>
</dbReference>
<keyword evidence="3 7" id="KW-0547">Nucleotide-binding</keyword>
<name>A0A8C7HZQ5_ONCKI</name>
<dbReference type="InterPro" id="IPR030388">
    <property type="entry name" value="G_ERA_dom"/>
</dbReference>
<organism evidence="10 11">
    <name type="scientific">Oncorhynchus kisutch</name>
    <name type="common">Coho salmon</name>
    <name type="synonym">Salmo kisutch</name>
    <dbReference type="NCBI Taxonomy" id="8019"/>
    <lineage>
        <taxon>Eukaryota</taxon>
        <taxon>Metazoa</taxon>
        <taxon>Chordata</taxon>
        <taxon>Craniata</taxon>
        <taxon>Vertebrata</taxon>
        <taxon>Euteleostomi</taxon>
        <taxon>Actinopterygii</taxon>
        <taxon>Neopterygii</taxon>
        <taxon>Teleostei</taxon>
        <taxon>Protacanthopterygii</taxon>
        <taxon>Salmoniformes</taxon>
        <taxon>Salmonidae</taxon>
        <taxon>Salmoninae</taxon>
        <taxon>Oncorhynchus</taxon>
    </lineage>
</organism>
<protein>
    <recommendedName>
        <fullName evidence="2">GTPase Era, mitochondrial</fullName>
    </recommendedName>
    <alternativeName>
        <fullName evidence="6">ERA-like protein 1</fullName>
    </alternativeName>
</protein>
<dbReference type="GO" id="GO:0043024">
    <property type="term" value="F:ribosomal small subunit binding"/>
    <property type="evidence" value="ECO:0007669"/>
    <property type="project" value="TreeGrafter"/>
</dbReference>
<comment type="similarity">
    <text evidence="1 7">Belongs to the TRAFAC class TrmE-Era-EngA-EngB-Septin-like GTPase superfamily. Era GTPase family.</text>
</comment>
<dbReference type="CDD" id="cd04163">
    <property type="entry name" value="Era"/>
    <property type="match status" value="1"/>
</dbReference>
<dbReference type="GO" id="GO:0005525">
    <property type="term" value="F:GTP binding"/>
    <property type="evidence" value="ECO:0007669"/>
    <property type="project" value="UniProtKB-UniRule"/>
</dbReference>
<evidence type="ECO:0000313" key="10">
    <source>
        <dbReference type="Ensembl" id="ENSOKIP00005062192.1"/>
    </source>
</evidence>
<keyword evidence="11" id="KW-1185">Reference proteome</keyword>
<dbReference type="Pfam" id="PF01926">
    <property type="entry name" value="MMR_HSR1"/>
    <property type="match status" value="1"/>
</dbReference>
<feature type="compositionally biased region" description="Basic and acidic residues" evidence="8">
    <location>
        <begin position="271"/>
        <end position="299"/>
    </location>
</feature>
<feature type="region of interest" description="G3" evidence="7">
    <location>
        <begin position="163"/>
        <end position="166"/>
    </location>
</feature>
<comment type="function">
    <text evidence="5">Probable GTPase that plays a role in the mitochondrial ribosomal small subunit assembly. Specifically binds the 12S mitochondrial rRNA (12S mt-rRNA) to a 33 nucleotide section delineating the 3' terminal stem-loop region. May act as a chaperone that protects the 12S mt-rRNA on the 28S mitoribosomal subunit during ribosomal small subunit assembly.</text>
</comment>
<evidence type="ECO:0000256" key="5">
    <source>
        <dbReference type="ARBA" id="ARBA00025227"/>
    </source>
</evidence>
<dbReference type="GO" id="GO:0005759">
    <property type="term" value="C:mitochondrial matrix"/>
    <property type="evidence" value="ECO:0007669"/>
    <property type="project" value="TreeGrafter"/>
</dbReference>
<evidence type="ECO:0000256" key="2">
    <source>
        <dbReference type="ARBA" id="ARBA00019149"/>
    </source>
</evidence>
<dbReference type="PANTHER" id="PTHR42698">
    <property type="entry name" value="GTPASE ERA"/>
    <property type="match status" value="1"/>
</dbReference>
<dbReference type="InterPro" id="IPR005225">
    <property type="entry name" value="Small_GTP-bd"/>
</dbReference>
<feature type="region of interest" description="G5" evidence="7">
    <location>
        <begin position="329"/>
        <end position="331"/>
    </location>
</feature>
<evidence type="ECO:0000256" key="8">
    <source>
        <dbReference type="SAM" id="MobiDB-lite"/>
    </source>
</evidence>
<dbReference type="InterPro" id="IPR015946">
    <property type="entry name" value="KH_dom-like_a/b"/>
</dbReference>
<evidence type="ECO:0000256" key="3">
    <source>
        <dbReference type="ARBA" id="ARBA00022741"/>
    </source>
</evidence>
<dbReference type="Gene3D" id="3.30.300.20">
    <property type="match status" value="1"/>
</dbReference>
<dbReference type="PANTHER" id="PTHR42698:SF1">
    <property type="entry name" value="GTPASE ERA, MITOCHONDRIAL"/>
    <property type="match status" value="1"/>
</dbReference>
<dbReference type="InterPro" id="IPR005662">
    <property type="entry name" value="GTPase_Era-like"/>
</dbReference>
<dbReference type="Proteomes" id="UP000694557">
    <property type="component" value="Unassembled WGS sequence"/>
</dbReference>
<reference evidence="10" key="1">
    <citation type="submission" date="2025-08" db="UniProtKB">
        <authorList>
            <consortium name="Ensembl"/>
        </authorList>
    </citation>
    <scope>IDENTIFICATION</scope>
</reference>
<evidence type="ECO:0000313" key="11">
    <source>
        <dbReference type="Proteomes" id="UP000694557"/>
    </source>
</evidence>
<reference evidence="10" key="2">
    <citation type="submission" date="2025-09" db="UniProtKB">
        <authorList>
            <consortium name="Ensembl"/>
        </authorList>
    </citation>
    <scope>IDENTIFICATION</scope>
</reference>
<feature type="region of interest" description="G2" evidence="7">
    <location>
        <begin position="142"/>
        <end position="146"/>
    </location>
</feature>
<keyword evidence="4 7" id="KW-0342">GTP-binding</keyword>
<evidence type="ECO:0000256" key="6">
    <source>
        <dbReference type="ARBA" id="ARBA00030975"/>
    </source>
</evidence>
<dbReference type="CDD" id="cd22534">
    <property type="entry name" value="KH-II_Era"/>
    <property type="match status" value="1"/>
</dbReference>
<dbReference type="PROSITE" id="PS51713">
    <property type="entry name" value="G_ERA"/>
    <property type="match status" value="1"/>
</dbReference>
<dbReference type="SUPFAM" id="SSF52540">
    <property type="entry name" value="P-loop containing nucleoside triphosphate hydrolases"/>
    <property type="match status" value="1"/>
</dbReference>
<dbReference type="Gene3D" id="3.40.50.300">
    <property type="entry name" value="P-loop containing nucleotide triphosphate hydrolases"/>
    <property type="match status" value="1"/>
</dbReference>
<feature type="region of interest" description="G4" evidence="7">
    <location>
        <begin position="232"/>
        <end position="235"/>
    </location>
</feature>
<accession>A0A8C7HZQ5</accession>
<dbReference type="Ensembl" id="ENSOKIT00005066085.1">
    <property type="protein sequence ID" value="ENSOKIP00005062192.1"/>
    <property type="gene ID" value="ENSOKIG00005026611.1"/>
</dbReference>
<dbReference type="AlphaFoldDB" id="A0A8C7HZQ5"/>
<proteinExistence type="inferred from homology"/>
<feature type="domain" description="Era-type G" evidence="9">
    <location>
        <begin position="108"/>
        <end position="351"/>
    </location>
</feature>
<feature type="region of interest" description="G1" evidence="7">
    <location>
        <begin position="116"/>
        <end position="123"/>
    </location>
</feature>
<dbReference type="InterPro" id="IPR027417">
    <property type="entry name" value="P-loop_NTPase"/>
</dbReference>
<sequence length="455" mass="50505">MAFRVSISIFGKSLRVPRVANVSAPLENASPFLRTGWAARRPGTNNGHGFRFTPACFITSDAFLSRLEKGKAAETDDTLYHYPASVLPDSAEQLSLLVKDPDQPENSKVLRVAIIGAPNAGKSTLSNQLLGRKVFAVSKKVHTTRSRALGVLTEDDTQIILLDTPGLTTPTKVKRHQLEKSLLEDPWNTVKEASLVVVMVDVSDKWACNKLDFEVLKCLTQYPDIPAVLVLNKVDMLKSKSRLLEITADLTCGVVNGRKLQVRRVIKPPWAERRTDREARTSGSGDEDKPGGDVAHGEGSEAQSGLSKEQLRALKTQQGWAHFKDVFMLSAVDGEDVETLKRYLVVGAKPGSWQYHSDVLTDQTPEEICTNTVREKLLEYLPKEVPYTMTQVTRHYRHTQPYADIVRVHVSTILTKMVIGQAGQMVARIAREAGDDLSTVFLREVKLRLSVKVKN</sequence>